<gene>
    <name evidence="1" type="ORF">J416_07672</name>
</gene>
<comment type="caution">
    <text evidence="1">The sequence shown here is derived from an EMBL/GenBank/DDBJ whole genome shotgun (WGS) entry which is preliminary data.</text>
</comment>
<sequence length="283" mass="34277">MLEVHFEYKREAKTFFELAHHESDMMKPQWKRSMTHTVFVERLETVAEDDFIRSIAKLFSQLYITHRETTTIRSILQKKYYFTNEAEIEKISTIARSLLEKDEYFYEDRIHQHELRDILVEIFLLHVEPPVIRFDSIIYFRLHHYLEQLTDMVGLAIDEFKREEEYQSFVHTLREFVLRKHPNEEVVHVVQGDIFQIYNDDGVLYHREKLNELLDQFPLFIFGLQENEWNIAPLIALAPNHIYMYGDDPSEPHTHTVMNIFQENLSFYPFAYFPFFQQNQKQS</sequence>
<name>N4WLP0_9BACI</name>
<dbReference type="PATRIC" id="fig|1308866.3.peg.1548"/>
<dbReference type="InterPro" id="IPR014199">
    <property type="entry name" value="Spore_YtxC"/>
</dbReference>
<dbReference type="Proteomes" id="UP000012283">
    <property type="component" value="Unassembled WGS sequence"/>
</dbReference>
<dbReference type="STRING" id="1308866.J416_07672"/>
<evidence type="ECO:0008006" key="3">
    <source>
        <dbReference type="Google" id="ProtNLM"/>
    </source>
</evidence>
<reference evidence="1 2" key="1">
    <citation type="submission" date="2013-03" db="EMBL/GenBank/DDBJ databases">
        <title>Draft genome sequence of Gracibacillus halophilus YIM-C55.5, a moderately halophilic and thermophilic organism from the Xiaochaidamu salt lake.</title>
        <authorList>
            <person name="Sugumar T."/>
            <person name="Polireddy D.R."/>
            <person name="Antony A."/>
            <person name="Madhava Y.R."/>
            <person name="Sivakumar N."/>
        </authorList>
    </citation>
    <scope>NUCLEOTIDE SEQUENCE [LARGE SCALE GENOMIC DNA]</scope>
    <source>
        <strain evidence="1 2">YIM-C55.5</strain>
    </source>
</reference>
<dbReference type="AlphaFoldDB" id="N4WLP0"/>
<dbReference type="EMBL" id="APML01000024">
    <property type="protein sequence ID" value="ENH97057.1"/>
    <property type="molecule type" value="Genomic_DNA"/>
</dbReference>
<dbReference type="RefSeq" id="WP_003467609.1">
    <property type="nucleotide sequence ID" value="NZ_APML01000024.1"/>
</dbReference>
<accession>N4WLP0</accession>
<proteinExistence type="predicted"/>
<evidence type="ECO:0000313" key="2">
    <source>
        <dbReference type="Proteomes" id="UP000012283"/>
    </source>
</evidence>
<evidence type="ECO:0000313" key="1">
    <source>
        <dbReference type="EMBL" id="ENH97057.1"/>
    </source>
</evidence>
<dbReference type="Pfam" id="PF08812">
    <property type="entry name" value="YtxC"/>
    <property type="match status" value="1"/>
</dbReference>
<keyword evidence="2" id="KW-1185">Reference proteome</keyword>
<organism evidence="1 2">
    <name type="scientific">Gracilibacillus halophilus YIM-C55.5</name>
    <dbReference type="NCBI Taxonomy" id="1308866"/>
    <lineage>
        <taxon>Bacteria</taxon>
        <taxon>Bacillati</taxon>
        <taxon>Bacillota</taxon>
        <taxon>Bacilli</taxon>
        <taxon>Bacillales</taxon>
        <taxon>Bacillaceae</taxon>
        <taxon>Gracilibacillus</taxon>
    </lineage>
</organism>
<protein>
    <recommendedName>
        <fullName evidence="3">Sporulation protein YtxC</fullName>
    </recommendedName>
</protein>
<dbReference type="OrthoDB" id="2986513at2"/>
<dbReference type="eggNOG" id="ENOG502ZATN">
    <property type="taxonomic scope" value="Bacteria"/>
</dbReference>